<accession>A0A813DY46</accession>
<dbReference type="EMBL" id="CAJNNV010005638">
    <property type="protein sequence ID" value="CAE8592369.1"/>
    <property type="molecule type" value="Genomic_DNA"/>
</dbReference>
<dbReference type="AlphaFoldDB" id="A0A813DY46"/>
<gene>
    <name evidence="2" type="ORF">PGLA1383_LOCUS11024</name>
</gene>
<feature type="transmembrane region" description="Helical" evidence="1">
    <location>
        <begin position="80"/>
        <end position="98"/>
    </location>
</feature>
<proteinExistence type="predicted"/>
<keyword evidence="1" id="KW-0472">Membrane</keyword>
<keyword evidence="1" id="KW-0812">Transmembrane</keyword>
<comment type="caution">
    <text evidence="2">The sequence shown here is derived from an EMBL/GenBank/DDBJ whole genome shotgun (WGS) entry which is preliminary data.</text>
</comment>
<dbReference type="Proteomes" id="UP000654075">
    <property type="component" value="Unassembled WGS sequence"/>
</dbReference>
<reference evidence="2" key="1">
    <citation type="submission" date="2021-02" db="EMBL/GenBank/DDBJ databases">
        <authorList>
            <person name="Dougan E. K."/>
            <person name="Rhodes N."/>
            <person name="Thang M."/>
            <person name="Chan C."/>
        </authorList>
    </citation>
    <scope>NUCLEOTIDE SEQUENCE</scope>
</reference>
<name>A0A813DY46_POLGL</name>
<protein>
    <submittedName>
        <fullName evidence="2">Uncharacterized protein</fullName>
    </submittedName>
</protein>
<organism evidence="2 3">
    <name type="scientific">Polarella glacialis</name>
    <name type="common">Dinoflagellate</name>
    <dbReference type="NCBI Taxonomy" id="89957"/>
    <lineage>
        <taxon>Eukaryota</taxon>
        <taxon>Sar</taxon>
        <taxon>Alveolata</taxon>
        <taxon>Dinophyceae</taxon>
        <taxon>Suessiales</taxon>
        <taxon>Suessiaceae</taxon>
        <taxon>Polarella</taxon>
    </lineage>
</organism>
<evidence type="ECO:0000313" key="3">
    <source>
        <dbReference type="Proteomes" id="UP000654075"/>
    </source>
</evidence>
<sequence>MRPQWSPFPFFFPPSPAAPSSVFDAALLALSLFTPGRDCVSRCFGCRQKTTITTTSIRIAVRHLPFPLALLYSSKGARPGLLLLLFFPLCYFCCLFVLS</sequence>
<evidence type="ECO:0000313" key="2">
    <source>
        <dbReference type="EMBL" id="CAE8592369.1"/>
    </source>
</evidence>
<keyword evidence="1" id="KW-1133">Transmembrane helix</keyword>
<evidence type="ECO:0000256" key="1">
    <source>
        <dbReference type="SAM" id="Phobius"/>
    </source>
</evidence>
<keyword evidence="3" id="KW-1185">Reference proteome</keyword>